<evidence type="ECO:0000256" key="1">
    <source>
        <dbReference type="SAM" id="MobiDB-lite"/>
    </source>
</evidence>
<dbReference type="EMBL" id="MU857056">
    <property type="protein sequence ID" value="KAK4150692.1"/>
    <property type="molecule type" value="Genomic_DNA"/>
</dbReference>
<proteinExistence type="predicted"/>
<evidence type="ECO:0000313" key="2">
    <source>
        <dbReference type="EMBL" id="KAK4150692.1"/>
    </source>
</evidence>
<accession>A0AAN6VFT9</accession>
<dbReference type="AlphaFoldDB" id="A0AAN6VFT9"/>
<dbReference type="GO" id="GO:0050504">
    <property type="term" value="F:mannosyl-3-phosphoglycerate synthase activity"/>
    <property type="evidence" value="ECO:0007669"/>
    <property type="project" value="InterPro"/>
</dbReference>
<protein>
    <submittedName>
        <fullName evidence="2">Mannosyl-3-phosphoglycerate synthase</fullName>
    </submittedName>
</protein>
<organism evidence="2 3">
    <name type="scientific">Chaetomidium leptoderma</name>
    <dbReference type="NCBI Taxonomy" id="669021"/>
    <lineage>
        <taxon>Eukaryota</taxon>
        <taxon>Fungi</taxon>
        <taxon>Dikarya</taxon>
        <taxon>Ascomycota</taxon>
        <taxon>Pezizomycotina</taxon>
        <taxon>Sordariomycetes</taxon>
        <taxon>Sordariomycetidae</taxon>
        <taxon>Sordariales</taxon>
        <taxon>Chaetomiaceae</taxon>
        <taxon>Chaetomidium</taxon>
    </lineage>
</organism>
<dbReference type="Gene3D" id="3.90.550.10">
    <property type="entry name" value="Spore Coat Polysaccharide Biosynthesis Protein SpsA, Chain A"/>
    <property type="match status" value="1"/>
</dbReference>
<dbReference type="Proteomes" id="UP001302745">
    <property type="component" value="Unassembled WGS sequence"/>
</dbReference>
<reference evidence="2" key="1">
    <citation type="journal article" date="2023" name="Mol. Phylogenet. Evol.">
        <title>Genome-scale phylogeny and comparative genomics of the fungal order Sordariales.</title>
        <authorList>
            <person name="Hensen N."/>
            <person name="Bonometti L."/>
            <person name="Westerberg I."/>
            <person name="Brannstrom I.O."/>
            <person name="Guillou S."/>
            <person name="Cros-Aarteil S."/>
            <person name="Calhoun S."/>
            <person name="Haridas S."/>
            <person name="Kuo A."/>
            <person name="Mondo S."/>
            <person name="Pangilinan J."/>
            <person name="Riley R."/>
            <person name="LaButti K."/>
            <person name="Andreopoulos B."/>
            <person name="Lipzen A."/>
            <person name="Chen C."/>
            <person name="Yan M."/>
            <person name="Daum C."/>
            <person name="Ng V."/>
            <person name="Clum A."/>
            <person name="Steindorff A."/>
            <person name="Ohm R.A."/>
            <person name="Martin F."/>
            <person name="Silar P."/>
            <person name="Natvig D.O."/>
            <person name="Lalanne C."/>
            <person name="Gautier V."/>
            <person name="Ament-Velasquez S.L."/>
            <person name="Kruys A."/>
            <person name="Hutchinson M.I."/>
            <person name="Powell A.J."/>
            <person name="Barry K."/>
            <person name="Miller A.N."/>
            <person name="Grigoriev I.V."/>
            <person name="Debuchy R."/>
            <person name="Gladieux P."/>
            <person name="Hiltunen Thoren M."/>
            <person name="Johannesson H."/>
        </authorList>
    </citation>
    <scope>NUCLEOTIDE SEQUENCE</scope>
    <source>
        <strain evidence="2">CBS 538.74</strain>
    </source>
</reference>
<gene>
    <name evidence="2" type="ORF">C8A00DRAFT_36709</name>
</gene>
<feature type="region of interest" description="Disordered" evidence="1">
    <location>
        <begin position="31"/>
        <end position="51"/>
    </location>
</feature>
<keyword evidence="3" id="KW-1185">Reference proteome</keyword>
<reference evidence="2" key="2">
    <citation type="submission" date="2023-05" db="EMBL/GenBank/DDBJ databases">
        <authorList>
            <consortium name="Lawrence Berkeley National Laboratory"/>
            <person name="Steindorff A."/>
            <person name="Hensen N."/>
            <person name="Bonometti L."/>
            <person name="Westerberg I."/>
            <person name="Brannstrom I.O."/>
            <person name="Guillou S."/>
            <person name="Cros-Aarteil S."/>
            <person name="Calhoun S."/>
            <person name="Haridas S."/>
            <person name="Kuo A."/>
            <person name="Mondo S."/>
            <person name="Pangilinan J."/>
            <person name="Riley R."/>
            <person name="Labutti K."/>
            <person name="Andreopoulos B."/>
            <person name="Lipzen A."/>
            <person name="Chen C."/>
            <person name="Yanf M."/>
            <person name="Daum C."/>
            <person name="Ng V."/>
            <person name="Clum A."/>
            <person name="Ohm R."/>
            <person name="Martin F."/>
            <person name="Silar P."/>
            <person name="Natvig D."/>
            <person name="Lalanne C."/>
            <person name="Gautier V."/>
            <person name="Ament-Velasquez S.L."/>
            <person name="Kruys A."/>
            <person name="Hutchinson M.I."/>
            <person name="Powell A.J."/>
            <person name="Barry K."/>
            <person name="Miller A.N."/>
            <person name="Grigoriev I.V."/>
            <person name="Debuchy R."/>
            <person name="Gladieux P."/>
            <person name="Thoren M.H."/>
            <person name="Johannesson H."/>
        </authorList>
    </citation>
    <scope>NUCLEOTIDE SEQUENCE</scope>
    <source>
        <strain evidence="2">CBS 538.74</strain>
    </source>
</reference>
<dbReference type="InterPro" id="IPR029044">
    <property type="entry name" value="Nucleotide-diphossugar_trans"/>
</dbReference>
<name>A0AAN6VFT9_9PEZI</name>
<dbReference type="Pfam" id="PF09488">
    <property type="entry name" value="Osmo_MPGsynth"/>
    <property type="match status" value="1"/>
</dbReference>
<sequence length="451" mass="49289">MRLTRPSRGQTFGLLHMTEEVQVVELDAVHGHTRGGKQEREDVGQGGEADGGGDTVCLSSERLDDVLSETVIVVPCKDEELVVIQGVVSAIPTRCLVILVSNCERAENDQYMQQVAMAKTFRGYNNRQILVVHQKDPMAASAFQSSGFPQLINPAEGTIRNGKGEGMLLGIALASAFCPGRRYIGFVDADNFNATSVYEYCKAFAAGFAMSSPEEEDTMVRLRWSSKPKLHDGRLDFVSEGRCSKIVNSWLNKLISPAAKKWTGTDNPLVTTGNAGEHALTMSLALKLRMAAGYAIEPFHFIDLLERGHLLPVDSGAICHGTSGAGNSPQLLERPVRVVQIRTISAHFHRASDDEHIRHMWASGLGSVYHGLTPYDTMPGSLDGDIQKLRQDMHDFAAAHGGLDDTTGELPRPKIYPALENIDMHKFRELLEPSVGIGSLRAIGFVQISRL</sequence>
<dbReference type="GO" id="GO:0051479">
    <property type="term" value="P:mannosylglycerate biosynthetic process"/>
    <property type="evidence" value="ECO:0007669"/>
    <property type="project" value="InterPro"/>
</dbReference>
<comment type="caution">
    <text evidence="2">The sequence shown here is derived from an EMBL/GenBank/DDBJ whole genome shotgun (WGS) entry which is preliminary data.</text>
</comment>
<evidence type="ECO:0000313" key="3">
    <source>
        <dbReference type="Proteomes" id="UP001302745"/>
    </source>
</evidence>
<dbReference type="InterPro" id="IPR012812">
    <property type="entry name" value="Osmo_MPG_synth"/>
</dbReference>
<dbReference type="GO" id="GO:0005737">
    <property type="term" value="C:cytoplasm"/>
    <property type="evidence" value="ECO:0007669"/>
    <property type="project" value="InterPro"/>
</dbReference>